<evidence type="ECO:0000313" key="2">
    <source>
        <dbReference type="Proteomes" id="UP000595437"/>
    </source>
</evidence>
<proteinExistence type="predicted"/>
<evidence type="ECO:0000313" key="1">
    <source>
        <dbReference type="EMBL" id="QQP57158.1"/>
    </source>
</evidence>
<keyword evidence="2" id="KW-1185">Reference proteome</keyword>
<organism evidence="1 2">
    <name type="scientific">Caligus rogercresseyi</name>
    <name type="common">Sea louse</name>
    <dbReference type="NCBI Taxonomy" id="217165"/>
    <lineage>
        <taxon>Eukaryota</taxon>
        <taxon>Metazoa</taxon>
        <taxon>Ecdysozoa</taxon>
        <taxon>Arthropoda</taxon>
        <taxon>Crustacea</taxon>
        <taxon>Multicrustacea</taxon>
        <taxon>Hexanauplia</taxon>
        <taxon>Copepoda</taxon>
        <taxon>Siphonostomatoida</taxon>
        <taxon>Caligidae</taxon>
        <taxon>Caligus</taxon>
    </lineage>
</organism>
<reference evidence="2" key="1">
    <citation type="submission" date="2021-01" db="EMBL/GenBank/DDBJ databases">
        <title>Caligus Genome Assembly.</title>
        <authorList>
            <person name="Gallardo-Escarate C."/>
        </authorList>
    </citation>
    <scope>NUCLEOTIDE SEQUENCE [LARGE SCALE GENOMIC DNA]</scope>
</reference>
<protein>
    <submittedName>
        <fullName evidence="1">Transposable element</fullName>
    </submittedName>
</protein>
<name>A0A7T8KJZ2_CALRO</name>
<dbReference type="EMBL" id="CP045890">
    <property type="protein sequence ID" value="QQP57158.1"/>
    <property type="molecule type" value="Genomic_DNA"/>
</dbReference>
<sequence length="82" mass="9481">METVVLPCLKANYPKGNYVFQRDSTPRHKAKKTQKWWKDILLIFVLGECCLHPHQTAILLTMGYGAPLRGRPVPPLMQMWMS</sequence>
<gene>
    <name evidence="1" type="ORF">FKW44_002051</name>
</gene>
<dbReference type="AlphaFoldDB" id="A0A7T8KJZ2"/>
<dbReference type="Proteomes" id="UP000595437">
    <property type="component" value="Chromosome 1"/>
</dbReference>
<accession>A0A7T8KJZ2</accession>